<dbReference type="EMBL" id="LLZU01000037">
    <property type="protein sequence ID" value="KRV47424.1"/>
    <property type="molecule type" value="Genomic_DNA"/>
</dbReference>
<evidence type="ECO:0000256" key="1">
    <source>
        <dbReference type="SAM" id="MobiDB-lite"/>
    </source>
</evidence>
<reference evidence="2 3" key="1">
    <citation type="submission" date="2015-10" db="EMBL/GenBank/DDBJ databases">
        <title>Draft genome sequence of pyrrolomycin-producing Streptomyces vitaminophilus.</title>
        <authorList>
            <person name="Graham D.E."/>
            <person name="Mahan K.M."/>
            <person name="Klingeman D.M."/>
            <person name="Hettich R.L."/>
            <person name="Parry R.J."/>
        </authorList>
    </citation>
    <scope>NUCLEOTIDE SEQUENCE [LARGE SCALE GENOMIC DNA]</scope>
    <source>
        <strain evidence="2 3">ATCC 31673</strain>
    </source>
</reference>
<gene>
    <name evidence="2" type="ORF">AQ490_08190</name>
</gene>
<dbReference type="AlphaFoldDB" id="A0A0T6LMW0"/>
<feature type="region of interest" description="Disordered" evidence="1">
    <location>
        <begin position="56"/>
        <end position="79"/>
    </location>
</feature>
<evidence type="ECO:0000313" key="2">
    <source>
        <dbReference type="EMBL" id="KRV47424.1"/>
    </source>
</evidence>
<organism evidence="2 3">
    <name type="scientific">Wenjunlia vitaminophila</name>
    <name type="common">Streptomyces vitaminophilus</name>
    <dbReference type="NCBI Taxonomy" id="76728"/>
    <lineage>
        <taxon>Bacteria</taxon>
        <taxon>Bacillati</taxon>
        <taxon>Actinomycetota</taxon>
        <taxon>Actinomycetes</taxon>
        <taxon>Kitasatosporales</taxon>
        <taxon>Streptomycetaceae</taxon>
        <taxon>Wenjunlia</taxon>
    </lineage>
</organism>
<dbReference type="Proteomes" id="UP000050867">
    <property type="component" value="Unassembled WGS sequence"/>
</dbReference>
<proteinExistence type="predicted"/>
<protein>
    <submittedName>
        <fullName evidence="2">Uncharacterized protein</fullName>
    </submittedName>
</protein>
<keyword evidence="3" id="KW-1185">Reference proteome</keyword>
<name>A0A0T6LMW0_WENVI</name>
<comment type="caution">
    <text evidence="2">The sequence shown here is derived from an EMBL/GenBank/DDBJ whole genome shotgun (WGS) entry which is preliminary data.</text>
</comment>
<sequence length="92" mass="10392">MVVRVSRLRVRGGPTVGEWFVRIRSRGGIVAQRRKIVQVQAVARVQARAQVRVRARVRRQAPSRGRSRDRTTVGVLTDTAVRPPVKLRTSQV</sequence>
<feature type="compositionally biased region" description="Basic residues" evidence="1">
    <location>
        <begin position="56"/>
        <end position="65"/>
    </location>
</feature>
<evidence type="ECO:0000313" key="3">
    <source>
        <dbReference type="Proteomes" id="UP000050867"/>
    </source>
</evidence>
<accession>A0A0T6LMW0</accession>